<gene>
    <name evidence="2" type="primary">Av-p36</name>
</gene>
<feature type="signal peptide" evidence="1">
    <location>
        <begin position="1"/>
        <end position="21"/>
    </location>
</feature>
<keyword evidence="1" id="KW-0732">Signal</keyword>
<dbReference type="EMBL" id="AB164194">
    <property type="protein sequence ID" value="BAD11807.1"/>
    <property type="molecule type" value="mRNA"/>
</dbReference>
<accession>Q75PV7</accession>
<feature type="chain" id="PRO_5004285563" evidence="1">
    <location>
        <begin position="22"/>
        <end position="239"/>
    </location>
</feature>
<proteinExistence type="evidence at transcript level"/>
<evidence type="ECO:0000313" key="2">
    <source>
        <dbReference type="EMBL" id="BAD11807.1"/>
    </source>
</evidence>
<dbReference type="AlphaFoldDB" id="Q75PV7"/>
<sequence>MHPKVAVGFLLLLASSREGACTMVNLTEEANIYIKKMERRLGEIDNWGLTENYTYWTRRHFTDGERPVVAAVMKPECRLKEEQEIVQSVELNDCNEIFTWNISHGIKSPFQLLVNVTLPMIRNGHAKHTKVVELDLSNLTIQKEIKNRVKHTGNLTQKVTMSCGFEAKTRFWGYFAFHVKRPRGDTPNYNRVNIAALENKAKGLHKSSGVLTYTIKGQYTQTLCRYQNNKRSKRSAGLQ</sequence>
<evidence type="ECO:0000256" key="1">
    <source>
        <dbReference type="SAM" id="SignalP"/>
    </source>
</evidence>
<name>Q75PV7_AMBVA</name>
<protein>
    <submittedName>
        <fullName evidence="2">Protein related to Da-p36</fullName>
    </submittedName>
</protein>
<reference evidence="2" key="1">
    <citation type="submission" date="2004-02" db="EMBL/GenBank/DDBJ databases">
        <title>Protein from Amblyomma variegatum related to Da-p36 from Dermacentor andersoni.</title>
        <authorList>
            <person name="Roller L."/>
            <person name="Peterkova K."/>
            <person name="Havlikova S."/>
            <person name="Kazimirova M."/>
            <person name="Hajnicka V."/>
            <person name="Labuda M."/>
        </authorList>
    </citation>
    <scope>NUCLEOTIDE SEQUENCE</scope>
    <source>
        <tissue evidence="2">Salivary gland</tissue>
    </source>
</reference>
<organism evidence="2">
    <name type="scientific">Amblyomma variegatum</name>
    <name type="common">Tropical bont tick</name>
    <dbReference type="NCBI Taxonomy" id="34610"/>
    <lineage>
        <taxon>Eukaryota</taxon>
        <taxon>Metazoa</taxon>
        <taxon>Ecdysozoa</taxon>
        <taxon>Arthropoda</taxon>
        <taxon>Chelicerata</taxon>
        <taxon>Arachnida</taxon>
        <taxon>Acari</taxon>
        <taxon>Parasitiformes</taxon>
        <taxon>Ixodida</taxon>
        <taxon>Ixodoidea</taxon>
        <taxon>Ixodidae</taxon>
        <taxon>Amblyomminae</taxon>
        <taxon>Amblyomma</taxon>
    </lineage>
</organism>